<comment type="subcellular location">
    <subcellularLocation>
        <location evidence="2">Cytoplasm</location>
    </subcellularLocation>
</comment>
<evidence type="ECO:0000256" key="6">
    <source>
        <dbReference type="ARBA" id="ARBA00022670"/>
    </source>
</evidence>
<dbReference type="PANTHER" id="PTHR43722">
    <property type="entry name" value="PROLINE IMINOPEPTIDASE"/>
    <property type="match status" value="1"/>
</dbReference>
<sequence length="378" mass="41405">MIRGAGSAPPSYPHGPMAQTRGFQLGRQFARWAPLASTALLWPTGPRGPRSRGIRRCSAEELRTPFPEIEARKTGNLVTVDGTHSLYYEVSGNPKGKVVLFLHGGPGDGSSPKHRRLFDPEVFCIVAFDQRGAGQSVGKKEFNTTEKLVQDIEQLRLHLGVESWELLVGGSWGSTLALAYSTRFPARVKAMVLYSIFIPSQASIEFPYSAAGAGLFFPEAHKAFAAAVDATGAQPGELLGRYAERLASEDTKVRNAARSAYLRWIMRLLSLEPDESIIEEVARNPEDAGDGLAIEMRYMANGCFVDADQLLEECKRIAHLPCAIVHGRNDLLCPPANAWRLRQRLPRAKLIFVPQAGHSSSLAPALRSEILKAIDGHR</sequence>
<evidence type="ECO:0000256" key="7">
    <source>
        <dbReference type="ARBA" id="ARBA00022801"/>
    </source>
</evidence>
<dbReference type="Gene3D" id="3.40.50.1820">
    <property type="entry name" value="alpha/beta hydrolase"/>
    <property type="match status" value="1"/>
</dbReference>
<keyword evidence="4 8" id="KW-0031">Aminopeptidase</keyword>
<evidence type="ECO:0000313" key="11">
    <source>
        <dbReference type="Proteomes" id="UP001642464"/>
    </source>
</evidence>
<accession>A0ABP0SBJ6</accession>
<proteinExistence type="inferred from homology"/>
<reference evidence="10 11" key="1">
    <citation type="submission" date="2024-02" db="EMBL/GenBank/DDBJ databases">
        <authorList>
            <person name="Chen Y."/>
            <person name="Shah S."/>
            <person name="Dougan E. K."/>
            <person name="Thang M."/>
            <person name="Chan C."/>
        </authorList>
    </citation>
    <scope>NUCLEOTIDE SEQUENCE [LARGE SCALE GENOMIC DNA]</scope>
</reference>
<dbReference type="InterPro" id="IPR005944">
    <property type="entry name" value="Pro_iminopeptidase"/>
</dbReference>
<feature type="domain" description="AB hydrolase-1" evidence="9">
    <location>
        <begin position="98"/>
        <end position="360"/>
    </location>
</feature>
<dbReference type="Pfam" id="PF00561">
    <property type="entry name" value="Abhydrolase_1"/>
    <property type="match status" value="1"/>
</dbReference>
<evidence type="ECO:0000256" key="5">
    <source>
        <dbReference type="ARBA" id="ARBA00022490"/>
    </source>
</evidence>
<dbReference type="InterPro" id="IPR029058">
    <property type="entry name" value="AB_hydrolase_fold"/>
</dbReference>
<evidence type="ECO:0000313" key="10">
    <source>
        <dbReference type="EMBL" id="CAK9109716.1"/>
    </source>
</evidence>
<organism evidence="10 11">
    <name type="scientific">Durusdinium trenchii</name>
    <dbReference type="NCBI Taxonomy" id="1381693"/>
    <lineage>
        <taxon>Eukaryota</taxon>
        <taxon>Sar</taxon>
        <taxon>Alveolata</taxon>
        <taxon>Dinophyceae</taxon>
        <taxon>Suessiales</taxon>
        <taxon>Symbiodiniaceae</taxon>
        <taxon>Durusdinium</taxon>
    </lineage>
</organism>
<name>A0ABP0SBJ6_9DINO</name>
<keyword evidence="5" id="KW-0963">Cytoplasm</keyword>
<protein>
    <recommendedName>
        <fullName evidence="8">Proline iminopeptidase</fullName>
        <ecNumber evidence="8">3.4.11.5</ecNumber>
    </recommendedName>
</protein>
<gene>
    <name evidence="10" type="ORF">SCF082_LOCUS50980</name>
</gene>
<comment type="catalytic activity">
    <reaction evidence="1 8">
        <text>Release of N-terminal proline from a peptide.</text>
        <dbReference type="EC" id="3.4.11.5"/>
    </reaction>
</comment>
<evidence type="ECO:0000256" key="8">
    <source>
        <dbReference type="RuleBase" id="RU003421"/>
    </source>
</evidence>
<comment type="caution">
    <text evidence="10">The sequence shown here is derived from an EMBL/GenBank/DDBJ whole genome shotgun (WGS) entry which is preliminary data.</text>
</comment>
<evidence type="ECO:0000259" key="9">
    <source>
        <dbReference type="Pfam" id="PF00561"/>
    </source>
</evidence>
<keyword evidence="6 8" id="KW-0645">Protease</keyword>
<keyword evidence="7 8" id="KW-0378">Hydrolase</keyword>
<keyword evidence="11" id="KW-1185">Reference proteome</keyword>
<dbReference type="PRINTS" id="PR00793">
    <property type="entry name" value="PROAMNOPTASE"/>
</dbReference>
<evidence type="ECO:0000256" key="1">
    <source>
        <dbReference type="ARBA" id="ARBA00001585"/>
    </source>
</evidence>
<evidence type="ECO:0000256" key="2">
    <source>
        <dbReference type="ARBA" id="ARBA00004496"/>
    </source>
</evidence>
<evidence type="ECO:0000256" key="4">
    <source>
        <dbReference type="ARBA" id="ARBA00022438"/>
    </source>
</evidence>
<dbReference type="InterPro" id="IPR000073">
    <property type="entry name" value="AB_hydrolase_1"/>
</dbReference>
<evidence type="ECO:0000256" key="3">
    <source>
        <dbReference type="ARBA" id="ARBA00010088"/>
    </source>
</evidence>
<dbReference type="GO" id="GO:0004177">
    <property type="term" value="F:aminopeptidase activity"/>
    <property type="evidence" value="ECO:0007669"/>
    <property type="project" value="UniProtKB-KW"/>
</dbReference>
<dbReference type="Proteomes" id="UP001642464">
    <property type="component" value="Unassembled WGS sequence"/>
</dbReference>
<dbReference type="EMBL" id="CAXAMM010043351">
    <property type="protein sequence ID" value="CAK9109716.1"/>
    <property type="molecule type" value="Genomic_DNA"/>
</dbReference>
<dbReference type="NCBIfam" id="TIGR01249">
    <property type="entry name" value="pro_imino_pep_1"/>
    <property type="match status" value="1"/>
</dbReference>
<dbReference type="EC" id="3.4.11.5" evidence="8"/>
<dbReference type="InterPro" id="IPR002410">
    <property type="entry name" value="Peptidase_S33"/>
</dbReference>
<comment type="similarity">
    <text evidence="3 8">Belongs to the peptidase S33 family.</text>
</comment>
<dbReference type="PANTHER" id="PTHR43722:SF1">
    <property type="entry name" value="PROLINE IMINOPEPTIDASE"/>
    <property type="match status" value="1"/>
</dbReference>
<dbReference type="SUPFAM" id="SSF53474">
    <property type="entry name" value="alpha/beta-Hydrolases"/>
    <property type="match status" value="1"/>
</dbReference>